<evidence type="ECO:0000259" key="1">
    <source>
        <dbReference type="Pfam" id="PF17921"/>
    </source>
</evidence>
<dbReference type="PANTHER" id="PTHR47331:SF1">
    <property type="entry name" value="GAG-LIKE PROTEIN"/>
    <property type="match status" value="1"/>
</dbReference>
<proteinExistence type="predicted"/>
<dbReference type="Pfam" id="PF05380">
    <property type="entry name" value="Peptidase_A17"/>
    <property type="match status" value="1"/>
</dbReference>
<name>A0ABY6LXH7_9ARAC</name>
<keyword evidence="3" id="KW-1185">Reference proteome</keyword>
<dbReference type="InterPro" id="IPR043502">
    <property type="entry name" value="DNA/RNA_pol_sf"/>
</dbReference>
<feature type="domain" description="Integrase zinc-binding" evidence="1">
    <location>
        <begin position="274"/>
        <end position="326"/>
    </location>
</feature>
<accession>A0ABY6LXH7</accession>
<organism evidence="2 3">
    <name type="scientific">Cordylochernes scorpioides</name>
    <dbReference type="NCBI Taxonomy" id="51811"/>
    <lineage>
        <taxon>Eukaryota</taxon>
        <taxon>Metazoa</taxon>
        <taxon>Ecdysozoa</taxon>
        <taxon>Arthropoda</taxon>
        <taxon>Chelicerata</taxon>
        <taxon>Arachnida</taxon>
        <taxon>Pseudoscorpiones</taxon>
        <taxon>Cheliferoidea</taxon>
        <taxon>Chernetidae</taxon>
        <taxon>Cordylochernes</taxon>
    </lineage>
</organism>
<dbReference type="EMBL" id="CP092886">
    <property type="protein sequence ID" value="UYV84240.1"/>
    <property type="molecule type" value="Genomic_DNA"/>
</dbReference>
<dbReference type="InterPro" id="IPR041588">
    <property type="entry name" value="Integrase_H2C2"/>
</dbReference>
<dbReference type="SUPFAM" id="SSF56672">
    <property type="entry name" value="DNA/RNA polymerases"/>
    <property type="match status" value="1"/>
</dbReference>
<reference evidence="2 3" key="1">
    <citation type="submission" date="2022-03" db="EMBL/GenBank/DDBJ databases">
        <title>A chromosomal length assembly of Cordylochernes scorpioides.</title>
        <authorList>
            <person name="Zeh D."/>
            <person name="Zeh J."/>
        </authorList>
    </citation>
    <scope>NUCLEOTIDE SEQUENCE [LARGE SCALE GENOMIC DNA]</scope>
    <source>
        <strain evidence="2">IN4F17</strain>
        <tissue evidence="2">Whole Body</tissue>
    </source>
</reference>
<protein>
    <recommendedName>
        <fullName evidence="1">Integrase zinc-binding domain-containing protein</fullName>
    </recommendedName>
</protein>
<dbReference type="InterPro" id="IPR008042">
    <property type="entry name" value="Retrotrans_Pao"/>
</dbReference>
<dbReference type="Gene3D" id="1.10.340.70">
    <property type="match status" value="1"/>
</dbReference>
<dbReference type="Proteomes" id="UP001235939">
    <property type="component" value="Chromosome X"/>
</dbReference>
<sequence length="331" mass="38074">MREYVELGHMTPLSESSTIDTEGCCFIPHHAVRGSHSDKRKLKVLFDASIKTLNGWSLNDRLYTGPKLQMDILTILINWGRHKVVMLADIEKMYRQILVRPQDLLQTLLQLAKDDEIKYPSAAEVIRTDTYVDNILTGVKNLVEALSLQKDLIGLLKGGRFFLKKWASIDRVILNQIPKELRLQKIMFENVQVVKTLGLGWNPKEDCFIYDLQDHNMTEEITKCQMLSFMAGLYDPIDWLAPVVIIGKILIQQLWIMGAKWDESFDVLLPSAGKLSQLIIRDAHSRTLHGGVHLVLANLRQKYWILKAKNQIKKCIRDCLACCHYNRVTQH</sequence>
<evidence type="ECO:0000313" key="3">
    <source>
        <dbReference type="Proteomes" id="UP001235939"/>
    </source>
</evidence>
<gene>
    <name evidence="2" type="ORF">LAZ67_X001635</name>
</gene>
<dbReference type="PANTHER" id="PTHR47331">
    <property type="entry name" value="PHD-TYPE DOMAIN-CONTAINING PROTEIN"/>
    <property type="match status" value="1"/>
</dbReference>
<evidence type="ECO:0000313" key="2">
    <source>
        <dbReference type="EMBL" id="UYV84240.1"/>
    </source>
</evidence>
<dbReference type="Pfam" id="PF17921">
    <property type="entry name" value="Integrase_H2C2"/>
    <property type="match status" value="1"/>
</dbReference>